<evidence type="ECO:0008006" key="11">
    <source>
        <dbReference type="Google" id="ProtNLM"/>
    </source>
</evidence>
<sequence length="201" mass="22666">MLQLVSRALAGLLCALAVSTAVRAEEPAAEAPFYQRWWNTAVDETTDLATTGDWNIFLPTKIYHLPMAYTAEQRNRYNESPMPAFGFGRGKYTENGNWHGLYAMGFRDSNDKPSWMAGYHYSWLWDMPRLEGAYYGLGVTAFIMGREDYGNYTPFPAALPTFTLGFKKVALETAFVPGGKGNGNVFFIWFKLNQAERPSQP</sequence>
<accession>A0ABX7M3A0</accession>
<comment type="subcellular location">
    <subcellularLocation>
        <location evidence="1">Cell outer membrane</location>
    </subcellularLocation>
</comment>
<evidence type="ECO:0000313" key="9">
    <source>
        <dbReference type="EMBL" id="QSI76242.1"/>
    </source>
</evidence>
<dbReference type="InterPro" id="IPR009746">
    <property type="entry name" value="LipidA_acyl_PagP"/>
</dbReference>
<dbReference type="Gene3D" id="2.40.160.20">
    <property type="match status" value="1"/>
</dbReference>
<dbReference type="Proteomes" id="UP000663570">
    <property type="component" value="Chromosome"/>
</dbReference>
<name>A0ABX7M3A0_9RHOO</name>
<organism evidence="9 10">
    <name type="scientific">Niveibacterium microcysteis</name>
    <dbReference type="NCBI Taxonomy" id="2811415"/>
    <lineage>
        <taxon>Bacteria</taxon>
        <taxon>Pseudomonadati</taxon>
        <taxon>Pseudomonadota</taxon>
        <taxon>Betaproteobacteria</taxon>
        <taxon>Rhodocyclales</taxon>
        <taxon>Rhodocyclaceae</taxon>
        <taxon>Niveibacterium</taxon>
    </lineage>
</organism>
<dbReference type="InterPro" id="IPR011250">
    <property type="entry name" value="OMP/PagP_B-barrel"/>
</dbReference>
<keyword evidence="6" id="KW-0998">Cell outer membrane</keyword>
<evidence type="ECO:0000256" key="8">
    <source>
        <dbReference type="SAM" id="SignalP"/>
    </source>
</evidence>
<dbReference type="RefSeq" id="WP_172204844.1">
    <property type="nucleotide sequence ID" value="NZ_CP071060.1"/>
</dbReference>
<feature type="signal peptide" evidence="8">
    <location>
        <begin position="1"/>
        <end position="24"/>
    </location>
</feature>
<dbReference type="EMBL" id="CP071060">
    <property type="protein sequence ID" value="QSI76242.1"/>
    <property type="molecule type" value="Genomic_DNA"/>
</dbReference>
<proteinExistence type="inferred from homology"/>
<keyword evidence="4 8" id="KW-0732">Signal</keyword>
<evidence type="ECO:0000256" key="3">
    <source>
        <dbReference type="ARBA" id="ARBA00022679"/>
    </source>
</evidence>
<evidence type="ECO:0000256" key="7">
    <source>
        <dbReference type="ARBA" id="ARBA00023315"/>
    </source>
</evidence>
<feature type="chain" id="PRO_5045855632" description="Lipid A palmitoyltransferase PagP" evidence="8">
    <location>
        <begin position="25"/>
        <end position="201"/>
    </location>
</feature>
<keyword evidence="7" id="KW-0012">Acyltransferase</keyword>
<evidence type="ECO:0000313" key="10">
    <source>
        <dbReference type="Proteomes" id="UP000663570"/>
    </source>
</evidence>
<keyword evidence="5" id="KW-0472">Membrane</keyword>
<keyword evidence="10" id="KW-1185">Reference proteome</keyword>
<dbReference type="SUPFAM" id="SSF56925">
    <property type="entry name" value="OMPA-like"/>
    <property type="match status" value="1"/>
</dbReference>
<evidence type="ECO:0000256" key="2">
    <source>
        <dbReference type="ARBA" id="ARBA00006368"/>
    </source>
</evidence>
<evidence type="ECO:0000256" key="5">
    <source>
        <dbReference type="ARBA" id="ARBA00023136"/>
    </source>
</evidence>
<dbReference type="Pfam" id="PF07017">
    <property type="entry name" value="PagP"/>
    <property type="match status" value="1"/>
</dbReference>
<gene>
    <name evidence="9" type="ORF">JY500_17465</name>
</gene>
<evidence type="ECO:0000256" key="1">
    <source>
        <dbReference type="ARBA" id="ARBA00004442"/>
    </source>
</evidence>
<protein>
    <recommendedName>
        <fullName evidence="11">Lipid A palmitoyltransferase PagP</fullName>
    </recommendedName>
</protein>
<evidence type="ECO:0000256" key="4">
    <source>
        <dbReference type="ARBA" id="ARBA00022729"/>
    </source>
</evidence>
<evidence type="ECO:0000256" key="6">
    <source>
        <dbReference type="ARBA" id="ARBA00023237"/>
    </source>
</evidence>
<keyword evidence="3" id="KW-0808">Transferase</keyword>
<reference evidence="9 10" key="1">
    <citation type="submission" date="2021-02" db="EMBL/GenBank/DDBJ databases">
        <title>Niveibacterium changnyeongensis HC41.</title>
        <authorList>
            <person name="Kang M."/>
        </authorList>
    </citation>
    <scope>NUCLEOTIDE SEQUENCE [LARGE SCALE GENOMIC DNA]</scope>
    <source>
        <strain evidence="9 10">HC41</strain>
    </source>
</reference>
<comment type="similarity">
    <text evidence="2">Belongs to the lipid A palmitoyltransferase family.</text>
</comment>